<proteinExistence type="predicted"/>
<protein>
    <submittedName>
        <fullName evidence="1">Uncharacterized protein</fullName>
    </submittedName>
</protein>
<gene>
    <name evidence="1" type="ORF">DERF_009450</name>
</gene>
<name>A0A922HU27_DERFA</name>
<dbReference type="Proteomes" id="UP000790347">
    <property type="component" value="Unassembled WGS sequence"/>
</dbReference>
<comment type="caution">
    <text evidence="1">The sequence shown here is derived from an EMBL/GenBank/DDBJ whole genome shotgun (WGS) entry which is preliminary data.</text>
</comment>
<evidence type="ECO:0000313" key="1">
    <source>
        <dbReference type="EMBL" id="KAH9510962.1"/>
    </source>
</evidence>
<keyword evidence="2" id="KW-1185">Reference proteome</keyword>
<reference evidence="1" key="1">
    <citation type="submission" date="2013-05" db="EMBL/GenBank/DDBJ databases">
        <authorList>
            <person name="Yim A.K.Y."/>
            <person name="Chan T.F."/>
            <person name="Ji K.M."/>
            <person name="Liu X.Y."/>
            <person name="Zhou J.W."/>
            <person name="Li R.Q."/>
            <person name="Yang K.Y."/>
            <person name="Li J."/>
            <person name="Li M."/>
            <person name="Law P.T.W."/>
            <person name="Wu Y.L."/>
            <person name="Cai Z.L."/>
            <person name="Qin H."/>
            <person name="Bao Y."/>
            <person name="Leung R.K.K."/>
            <person name="Ng P.K.S."/>
            <person name="Zou J."/>
            <person name="Zhong X.J."/>
            <person name="Ran P.X."/>
            <person name="Zhong N.S."/>
            <person name="Liu Z.G."/>
            <person name="Tsui S.K.W."/>
        </authorList>
    </citation>
    <scope>NUCLEOTIDE SEQUENCE</scope>
    <source>
        <strain evidence="1">Derf</strain>
        <tissue evidence="1">Whole organism</tissue>
    </source>
</reference>
<organism evidence="1 2">
    <name type="scientific">Dermatophagoides farinae</name>
    <name type="common">American house dust mite</name>
    <dbReference type="NCBI Taxonomy" id="6954"/>
    <lineage>
        <taxon>Eukaryota</taxon>
        <taxon>Metazoa</taxon>
        <taxon>Ecdysozoa</taxon>
        <taxon>Arthropoda</taxon>
        <taxon>Chelicerata</taxon>
        <taxon>Arachnida</taxon>
        <taxon>Acari</taxon>
        <taxon>Acariformes</taxon>
        <taxon>Sarcoptiformes</taxon>
        <taxon>Astigmata</taxon>
        <taxon>Psoroptidia</taxon>
        <taxon>Analgoidea</taxon>
        <taxon>Pyroglyphidae</taxon>
        <taxon>Dermatophagoidinae</taxon>
        <taxon>Dermatophagoides</taxon>
    </lineage>
</organism>
<dbReference type="EMBL" id="ASGP02000004">
    <property type="protein sequence ID" value="KAH9510962.1"/>
    <property type="molecule type" value="Genomic_DNA"/>
</dbReference>
<dbReference type="AlphaFoldDB" id="A0A922HU27"/>
<reference evidence="1" key="2">
    <citation type="journal article" date="2022" name="Res Sq">
        <title>Comparative Genomics Reveals Insights into the Divergent Evolution of Astigmatic Mites and Household Pest Adaptations.</title>
        <authorList>
            <person name="Xiong Q."/>
            <person name="Wan A.T.-Y."/>
            <person name="Liu X.-Y."/>
            <person name="Fung C.S.-H."/>
            <person name="Xiao X."/>
            <person name="Malainual N."/>
            <person name="Hou J."/>
            <person name="Wang L."/>
            <person name="Wang M."/>
            <person name="Yang K."/>
            <person name="Cui Y."/>
            <person name="Leung E."/>
            <person name="Nong W."/>
            <person name="Shin S.-K."/>
            <person name="Au S."/>
            <person name="Jeong K.Y."/>
            <person name="Chew F.T."/>
            <person name="Hui J."/>
            <person name="Leung T.F."/>
            <person name="Tungtrongchitr A."/>
            <person name="Zhong N."/>
            <person name="Liu Z."/>
            <person name="Tsui S."/>
        </authorList>
    </citation>
    <scope>NUCLEOTIDE SEQUENCE</scope>
    <source>
        <strain evidence="1">Derf</strain>
        <tissue evidence="1">Whole organism</tissue>
    </source>
</reference>
<evidence type="ECO:0000313" key="2">
    <source>
        <dbReference type="Proteomes" id="UP000790347"/>
    </source>
</evidence>
<sequence>MMRNNNNNNEKKRKKRFLTKGQRLIISPIDNIQYESSLVLPTRNPEPYKQNVCCRSLDRDRFLVVVVKLGLAVFGSHDQFKPKPPLSNSSAIKMLTKAYSISDANTNTVHDDMNISIALIYETGGNDFCDCACCVDNVSNDVTHNVTRAGTASGLIQNDIHDIITIKHVVHIYNI</sequence>
<accession>A0A922HU27</accession>